<feature type="domain" description="Dienelactone hydrolase" evidence="2">
    <location>
        <begin position="36"/>
        <end position="256"/>
    </location>
</feature>
<dbReference type="AlphaFoldDB" id="A0A150T7Q4"/>
<organism evidence="3 4">
    <name type="scientific">Sorangium cellulosum</name>
    <name type="common">Polyangium cellulosum</name>
    <dbReference type="NCBI Taxonomy" id="56"/>
    <lineage>
        <taxon>Bacteria</taxon>
        <taxon>Pseudomonadati</taxon>
        <taxon>Myxococcota</taxon>
        <taxon>Polyangia</taxon>
        <taxon>Polyangiales</taxon>
        <taxon>Polyangiaceae</taxon>
        <taxon>Sorangium</taxon>
    </lineage>
</organism>
<dbReference type="SUPFAM" id="SSF53474">
    <property type="entry name" value="alpha/beta-Hydrolases"/>
    <property type="match status" value="1"/>
</dbReference>
<dbReference type="GO" id="GO:0016787">
    <property type="term" value="F:hydrolase activity"/>
    <property type="evidence" value="ECO:0007669"/>
    <property type="project" value="UniProtKB-KW"/>
</dbReference>
<keyword evidence="3" id="KW-0378">Hydrolase</keyword>
<feature type="compositionally biased region" description="Polar residues" evidence="1">
    <location>
        <begin position="1"/>
        <end position="11"/>
    </location>
</feature>
<dbReference type="Pfam" id="PF01738">
    <property type="entry name" value="DLH"/>
    <property type="match status" value="1"/>
</dbReference>
<accession>A0A150T7Q4</accession>
<feature type="region of interest" description="Disordered" evidence="1">
    <location>
        <begin position="1"/>
        <end position="21"/>
    </location>
</feature>
<dbReference type="EMBL" id="JEMC01000935">
    <property type="protein sequence ID" value="KYG00985.1"/>
    <property type="molecule type" value="Genomic_DNA"/>
</dbReference>
<evidence type="ECO:0000256" key="1">
    <source>
        <dbReference type="SAM" id="MobiDB-lite"/>
    </source>
</evidence>
<protein>
    <submittedName>
        <fullName evidence="3">Dienelactone hydrolase</fullName>
    </submittedName>
</protein>
<proteinExistence type="predicted"/>
<comment type="caution">
    <text evidence="3">The sequence shown here is derived from an EMBL/GenBank/DDBJ whole genome shotgun (WGS) entry which is preliminary data.</text>
</comment>
<evidence type="ECO:0000313" key="4">
    <source>
        <dbReference type="Proteomes" id="UP000075515"/>
    </source>
</evidence>
<evidence type="ECO:0000313" key="3">
    <source>
        <dbReference type="EMBL" id="KYG00985.1"/>
    </source>
</evidence>
<dbReference type="PANTHER" id="PTHR22946:SF0">
    <property type="entry name" value="DIENELACTONE HYDROLASE DOMAIN-CONTAINING PROTEIN"/>
    <property type="match status" value="1"/>
</dbReference>
<evidence type="ECO:0000259" key="2">
    <source>
        <dbReference type="Pfam" id="PF01738"/>
    </source>
</evidence>
<dbReference type="Proteomes" id="UP000075515">
    <property type="component" value="Unassembled WGS sequence"/>
</dbReference>
<gene>
    <name evidence="3" type="ORF">BE18_33425</name>
</gene>
<dbReference type="Gene3D" id="3.40.50.1820">
    <property type="entry name" value="alpha/beta hydrolase"/>
    <property type="match status" value="1"/>
</dbReference>
<name>A0A150T7Q4_SORCE</name>
<dbReference type="InterPro" id="IPR050261">
    <property type="entry name" value="FrsA_esterase"/>
</dbReference>
<reference evidence="3 4" key="1">
    <citation type="submission" date="2014-02" db="EMBL/GenBank/DDBJ databases">
        <title>The small core and large imbalanced accessory genome model reveals a collaborative survival strategy of Sorangium cellulosum strains in nature.</title>
        <authorList>
            <person name="Han K."/>
            <person name="Peng R."/>
            <person name="Blom J."/>
            <person name="Li Y.-Z."/>
        </authorList>
    </citation>
    <scope>NUCLEOTIDE SEQUENCE [LARGE SCALE GENOMIC DNA]</scope>
    <source>
        <strain evidence="3 4">So0149</strain>
    </source>
</reference>
<dbReference type="PANTHER" id="PTHR22946">
    <property type="entry name" value="DIENELACTONE HYDROLASE DOMAIN-CONTAINING PROTEIN-RELATED"/>
    <property type="match status" value="1"/>
</dbReference>
<sequence length="262" mass="28161">MLARSSAQGTRTMPPMPPPHIHTERLDYTEGETVCEAYVAHDASSAAKRPCVLIAHAWAGLNEAMHEKAVELAGLGYVGFALDVYGKGVRGGEMEDNSRLMAPFMEDRGLLRRRLEAGIAAARRHPLADPDRIAAIGYCFGGLCALDLARSAPPGLKGVVSFHGLLHPPNLGPQAPITASVLVLHGWEDPMAPPADVLALARELTEAKADWQIHAHGHAMHAFTYPGASLPQAGIQYDAAAARRSWAAMRSFLEEVLERRSG</sequence>
<dbReference type="InterPro" id="IPR029058">
    <property type="entry name" value="AB_hydrolase_fold"/>
</dbReference>
<dbReference type="InterPro" id="IPR002925">
    <property type="entry name" value="Dienelactn_hydro"/>
</dbReference>